<evidence type="ECO:0000256" key="3">
    <source>
        <dbReference type="ARBA" id="ARBA00022485"/>
    </source>
</evidence>
<evidence type="ECO:0000256" key="2">
    <source>
        <dbReference type="ARBA" id="ARBA00009815"/>
    </source>
</evidence>
<dbReference type="NCBIfam" id="TIGR00089">
    <property type="entry name" value="MiaB/RimO family radical SAM methylthiotransferase"/>
    <property type="match status" value="1"/>
</dbReference>
<evidence type="ECO:0000259" key="13">
    <source>
        <dbReference type="PROSITE" id="PS51918"/>
    </source>
</evidence>
<dbReference type="InterPro" id="IPR020612">
    <property type="entry name" value="Methylthiotransferase_CS"/>
</dbReference>
<dbReference type="SMART" id="SM00729">
    <property type="entry name" value="Elp3"/>
    <property type="match status" value="1"/>
</dbReference>
<keyword evidence="15" id="KW-1185">Reference proteome</keyword>
<keyword evidence="7" id="KW-0411">Iron-sulfur</keyword>
<dbReference type="SUPFAM" id="SSF102114">
    <property type="entry name" value="Radical SAM enzymes"/>
    <property type="match status" value="1"/>
</dbReference>
<dbReference type="InterPro" id="IPR058240">
    <property type="entry name" value="rSAM_sf"/>
</dbReference>
<feature type="domain" description="TRAM" evidence="11">
    <location>
        <begin position="523"/>
        <end position="603"/>
    </location>
</feature>
<name>A0AAV7ES80_ARIFI</name>
<dbReference type="CDD" id="cd01335">
    <property type="entry name" value="Radical_SAM"/>
    <property type="match status" value="1"/>
</dbReference>
<comment type="similarity">
    <text evidence="2">Belongs to the methylthiotransferase family. MiaB subfamily.</text>
</comment>
<dbReference type="PROSITE" id="PS51918">
    <property type="entry name" value="RADICAL_SAM"/>
    <property type="match status" value="1"/>
</dbReference>
<dbReference type="EMBL" id="JAINDJ010000003">
    <property type="protein sequence ID" value="KAG9451725.1"/>
    <property type="molecule type" value="Genomic_DNA"/>
</dbReference>
<dbReference type="Pfam" id="PF00919">
    <property type="entry name" value="UPF0004"/>
    <property type="match status" value="1"/>
</dbReference>
<keyword evidence="6" id="KW-0408">Iron</keyword>
<keyword evidence="4" id="KW-0949">S-adenosyl-L-methionine</keyword>
<dbReference type="PROSITE" id="PS50926">
    <property type="entry name" value="TRAM"/>
    <property type="match status" value="1"/>
</dbReference>
<dbReference type="InterPro" id="IPR013848">
    <property type="entry name" value="Methylthiotransferase_N"/>
</dbReference>
<dbReference type="NCBIfam" id="TIGR01574">
    <property type="entry name" value="miaB-methiolase"/>
    <property type="match status" value="1"/>
</dbReference>
<evidence type="ECO:0000256" key="1">
    <source>
        <dbReference type="ARBA" id="ARBA00001966"/>
    </source>
</evidence>
<evidence type="ECO:0000256" key="7">
    <source>
        <dbReference type="ARBA" id="ARBA00023014"/>
    </source>
</evidence>
<dbReference type="Gene3D" id="3.80.30.20">
    <property type="entry name" value="tm_1862 like domain"/>
    <property type="match status" value="1"/>
</dbReference>
<dbReference type="PANTHER" id="PTHR43020:SF2">
    <property type="entry name" value="MITOCHONDRIAL TRNA METHYLTHIOTRANSFERASE CDK5RAP1"/>
    <property type="match status" value="1"/>
</dbReference>
<dbReference type="InterPro" id="IPR023404">
    <property type="entry name" value="rSAM_horseshoe"/>
</dbReference>
<dbReference type="GO" id="GO:0006406">
    <property type="term" value="P:mRNA export from nucleus"/>
    <property type="evidence" value="ECO:0007669"/>
    <property type="project" value="UniProtKB-UniRule"/>
</dbReference>
<feature type="domain" description="MTTase N-terminal" evidence="12">
    <location>
        <begin position="111"/>
        <end position="240"/>
    </location>
</feature>
<dbReference type="InterPro" id="IPR002792">
    <property type="entry name" value="TRAM_dom"/>
</dbReference>
<evidence type="ECO:0000256" key="4">
    <source>
        <dbReference type="ARBA" id="ARBA00022691"/>
    </source>
</evidence>
<comment type="caution">
    <text evidence="14">The sequence shown here is derived from an EMBL/GenBank/DDBJ whole genome shotgun (WGS) entry which is preliminary data.</text>
</comment>
<proteinExistence type="inferred from homology"/>
<dbReference type="GO" id="GO:0005634">
    <property type="term" value="C:nucleus"/>
    <property type="evidence" value="ECO:0007669"/>
    <property type="project" value="UniProtKB-SubCell"/>
</dbReference>
<protein>
    <recommendedName>
        <fullName evidence="9">26S proteasome complex subunit SEM1</fullName>
    </recommendedName>
</protein>
<dbReference type="InterPro" id="IPR038135">
    <property type="entry name" value="Methylthiotransferase_N_sf"/>
</dbReference>
<feature type="domain" description="Radical SAM core" evidence="13">
    <location>
        <begin position="264"/>
        <end position="520"/>
    </location>
</feature>
<dbReference type="Pfam" id="PF05160">
    <property type="entry name" value="DSS1_SEM1"/>
    <property type="match status" value="1"/>
</dbReference>
<dbReference type="GO" id="GO:0005739">
    <property type="term" value="C:mitochondrion"/>
    <property type="evidence" value="ECO:0007669"/>
    <property type="project" value="TreeGrafter"/>
</dbReference>
<feature type="region of interest" description="Disordered" evidence="10">
    <location>
        <begin position="665"/>
        <end position="696"/>
    </location>
</feature>
<dbReference type="SFLD" id="SFLDF00273">
    <property type="entry name" value="(dimethylallyl)adenosine_tRNA"/>
    <property type="match status" value="1"/>
</dbReference>
<dbReference type="InterPro" id="IPR006463">
    <property type="entry name" value="MiaB_methiolase"/>
</dbReference>
<evidence type="ECO:0000256" key="8">
    <source>
        <dbReference type="ARBA" id="ARBA00034491"/>
    </source>
</evidence>
<dbReference type="AlphaFoldDB" id="A0AAV7ES80"/>
<dbReference type="GO" id="GO:0008541">
    <property type="term" value="C:proteasome regulatory particle, lid subcomplex"/>
    <property type="evidence" value="ECO:0007669"/>
    <property type="project" value="UniProtKB-UniRule"/>
</dbReference>
<evidence type="ECO:0000313" key="15">
    <source>
        <dbReference type="Proteomes" id="UP000825729"/>
    </source>
</evidence>
<comment type="subcellular location">
    <subcellularLocation>
        <location evidence="9">Nucleus</location>
    </subcellularLocation>
</comment>
<keyword evidence="5" id="KW-0479">Metal-binding</keyword>
<organism evidence="14 15">
    <name type="scientific">Aristolochia fimbriata</name>
    <name type="common">White veined hardy Dutchman's pipe vine</name>
    <dbReference type="NCBI Taxonomy" id="158543"/>
    <lineage>
        <taxon>Eukaryota</taxon>
        <taxon>Viridiplantae</taxon>
        <taxon>Streptophyta</taxon>
        <taxon>Embryophyta</taxon>
        <taxon>Tracheophyta</taxon>
        <taxon>Spermatophyta</taxon>
        <taxon>Magnoliopsida</taxon>
        <taxon>Magnoliidae</taxon>
        <taxon>Piperales</taxon>
        <taxon>Aristolochiaceae</taxon>
        <taxon>Aristolochia</taxon>
    </lineage>
</organism>
<dbReference type="SMART" id="SM01385">
    <property type="entry name" value="DSS1_SEM1"/>
    <property type="match status" value="1"/>
</dbReference>
<evidence type="ECO:0000313" key="14">
    <source>
        <dbReference type="EMBL" id="KAG9451725.1"/>
    </source>
</evidence>
<evidence type="ECO:0000256" key="6">
    <source>
        <dbReference type="ARBA" id="ARBA00023004"/>
    </source>
</evidence>
<dbReference type="InterPro" id="IPR007834">
    <property type="entry name" value="DSS1_SEM1"/>
</dbReference>
<dbReference type="PANTHER" id="PTHR43020">
    <property type="entry name" value="CDK5 REGULATORY SUBUNIT-ASSOCIATED PROTEIN 1"/>
    <property type="match status" value="1"/>
</dbReference>
<dbReference type="SFLD" id="SFLDG01082">
    <property type="entry name" value="B12-binding_domain_containing"/>
    <property type="match status" value="1"/>
</dbReference>
<dbReference type="InterPro" id="IPR006638">
    <property type="entry name" value="Elp3/MiaA/NifB-like_rSAM"/>
</dbReference>
<dbReference type="GO" id="GO:0035597">
    <property type="term" value="F:tRNA-2-methylthio-N(6)-dimethylallyladenosine(37) synthase activity"/>
    <property type="evidence" value="ECO:0007669"/>
    <property type="project" value="TreeGrafter"/>
</dbReference>
<evidence type="ECO:0000256" key="5">
    <source>
        <dbReference type="ARBA" id="ARBA00022723"/>
    </source>
</evidence>
<dbReference type="SFLD" id="SFLDG01061">
    <property type="entry name" value="methylthiotransferase"/>
    <property type="match status" value="1"/>
</dbReference>
<dbReference type="FunFam" id="3.40.50.12160:FF:000003">
    <property type="entry name" value="CDK5 regulatory subunit-associated protein 1"/>
    <property type="match status" value="1"/>
</dbReference>
<dbReference type="PROSITE" id="PS51449">
    <property type="entry name" value="MTTASE_N"/>
    <property type="match status" value="1"/>
</dbReference>
<dbReference type="InterPro" id="IPR007197">
    <property type="entry name" value="rSAM"/>
</dbReference>
<dbReference type="SFLD" id="SFLDF00413">
    <property type="entry name" value="CDK5RAP1"/>
    <property type="match status" value="1"/>
</dbReference>
<accession>A0AAV7ES80</accession>
<evidence type="ECO:0000259" key="12">
    <source>
        <dbReference type="PROSITE" id="PS51449"/>
    </source>
</evidence>
<keyword evidence="9" id="KW-0539">Nucleus</keyword>
<comment type="function">
    <text evidence="9">Component of the 26S proteasome, a multiprotein complex involved in the ATP-dependent degradation of ubiquitinated proteins.</text>
</comment>
<dbReference type="Gene3D" id="3.40.50.12160">
    <property type="entry name" value="Methylthiotransferase, N-terminal domain"/>
    <property type="match status" value="1"/>
</dbReference>
<evidence type="ECO:0000259" key="11">
    <source>
        <dbReference type="PROSITE" id="PS50926"/>
    </source>
</evidence>
<gene>
    <name evidence="14" type="ORF">H6P81_004629</name>
</gene>
<dbReference type="InterPro" id="IPR005839">
    <property type="entry name" value="Methylthiotransferase"/>
</dbReference>
<dbReference type="GO" id="GO:0060255">
    <property type="term" value="P:regulation of macromolecule metabolic process"/>
    <property type="evidence" value="ECO:0007669"/>
    <property type="project" value="UniProtKB-ARBA"/>
</dbReference>
<keyword evidence="3" id="KW-0004">4Fe-4S</keyword>
<dbReference type="SFLD" id="SFLDS00029">
    <property type="entry name" value="Radical_SAM"/>
    <property type="match status" value="1"/>
</dbReference>
<evidence type="ECO:0000256" key="10">
    <source>
        <dbReference type="SAM" id="MobiDB-lite"/>
    </source>
</evidence>
<dbReference type="PROSITE" id="PS01278">
    <property type="entry name" value="MTTASE_RADICAL"/>
    <property type="match status" value="1"/>
</dbReference>
<keyword evidence="9" id="KW-0647">Proteasome</keyword>
<comment type="cofactor">
    <cofactor evidence="1">
        <name>[4Fe-4S] cluster</name>
        <dbReference type="ChEBI" id="CHEBI:49883"/>
    </cofactor>
</comment>
<dbReference type="Proteomes" id="UP000825729">
    <property type="component" value="Unassembled WGS sequence"/>
</dbReference>
<dbReference type="GO" id="GO:0043248">
    <property type="term" value="P:proteasome assembly"/>
    <property type="evidence" value="ECO:0007669"/>
    <property type="project" value="UniProtKB-UniRule"/>
</dbReference>
<reference evidence="14 15" key="1">
    <citation type="submission" date="2021-07" db="EMBL/GenBank/DDBJ databases">
        <title>The Aristolochia fimbriata genome: insights into angiosperm evolution, floral development and chemical biosynthesis.</title>
        <authorList>
            <person name="Jiao Y."/>
        </authorList>
    </citation>
    <scope>NUCLEOTIDE SEQUENCE [LARGE SCALE GENOMIC DNA]</scope>
    <source>
        <strain evidence="14">IBCAS-2021</strain>
        <tissue evidence="14">Leaf</tissue>
    </source>
</reference>
<evidence type="ECO:0000256" key="9">
    <source>
        <dbReference type="RuleBase" id="RU369057"/>
    </source>
</evidence>
<dbReference type="GO" id="GO:0046872">
    <property type="term" value="F:metal ion binding"/>
    <property type="evidence" value="ECO:0007669"/>
    <property type="project" value="UniProtKB-KW"/>
</dbReference>
<dbReference type="Pfam" id="PF04055">
    <property type="entry name" value="Radical_SAM"/>
    <property type="match status" value="1"/>
</dbReference>
<comment type="similarity">
    <text evidence="8 9">Belongs to the DSS1/SEM1 family.</text>
</comment>
<dbReference type="Pfam" id="PF01938">
    <property type="entry name" value="TRAM"/>
    <property type="match status" value="1"/>
</dbReference>
<dbReference type="GO" id="GO:0080090">
    <property type="term" value="P:regulation of primary metabolic process"/>
    <property type="evidence" value="ECO:0007669"/>
    <property type="project" value="UniProtKB-ARBA"/>
</dbReference>
<sequence length="713" mass="80498">MASSLSSICSPTHCVFLRLKLRRCCCLTASALSKPHVSVSSFSASYPGSSRCWIPSLAFSKSFSRFHSHSASSFSKLGPNATLQDFVTQAAVAAAESQQESTSFSELSNRGRIYHETYGCQMNVNDMEIVLSIMKKAGYSEVVGNPETAEIIFINTCAIRDNAEQKVWQRLNYFWFLKRHWKSNIKVGRADSKHPPKVVVLGCMAERLKDKILDAEKMVDVVCGPDAYRDLPRLLEEVDDGHKGINTLLSLEETYADISPVRISTNSISAFVSIMRGCNNMCSFCIVPFTRGRERSRPVQSIVREVRELQDEGVREIMLLGQNVNSYNDASGVDNNAEPGTNWQFSEGFSSMCKVKNLGLRFSDLLDCLSTEFPEMRFRYTSPHPKDFPDDLLYLMRERYNICKSIHLPAQSGSTSVLERMRRGYSREAYMDLVKKIRDIIPDVGISSDFICGFCGETEEDHQDTISLIKDVGYDMAYMFAYSMRERTHAHRNYVDDVPEDVKQRRLTELIETFRESTGQFYDSQIGTIQLVLVEGPNKRAPETELIGKSDRGHRVSFRVTPIPSRLSLGTGEAEVRSPKIGDFVEVHITKSTRASLFGVALALTNLSTFHKASDAPLVASASSGDFWSVLFFLSTESTVMAAEPKAPTEEAKMDLFEDDDEFEEFEIGEEWDDKEEGSEAMQQWEDDWDDDDVNDDFSVQLRRELEISPEKN</sequence>
<dbReference type="GO" id="GO:0051539">
    <property type="term" value="F:4 iron, 4 sulfur cluster binding"/>
    <property type="evidence" value="ECO:0007669"/>
    <property type="project" value="UniProtKB-KW"/>
</dbReference>
<dbReference type="FunFam" id="3.80.30.20:FF:000003">
    <property type="entry name" value="CDK5 regulatory subunit-associated protein 1"/>
    <property type="match status" value="1"/>
</dbReference>
<dbReference type="GO" id="GO:0005829">
    <property type="term" value="C:cytosol"/>
    <property type="evidence" value="ECO:0007669"/>
    <property type="project" value="TreeGrafter"/>
</dbReference>